<dbReference type="STRING" id="981384.GCA_000192475_03311"/>
<dbReference type="EMBL" id="RCCT01000001">
    <property type="protein sequence ID" value="RLK10662.1"/>
    <property type="molecule type" value="Genomic_DNA"/>
</dbReference>
<comment type="caution">
    <text evidence="2">The sequence shown here is derived from an EMBL/GenBank/DDBJ whole genome shotgun (WGS) entry which is preliminary data.</text>
</comment>
<dbReference type="GO" id="GO:0008168">
    <property type="term" value="F:methyltransferase activity"/>
    <property type="evidence" value="ECO:0007669"/>
    <property type="project" value="UniProtKB-KW"/>
</dbReference>
<dbReference type="OrthoDB" id="9777638at2"/>
<accession>A0A497ZSA6</accession>
<organism evidence="2 3">
    <name type="scientific">Ruegeria conchae</name>
    <dbReference type="NCBI Taxonomy" id="981384"/>
    <lineage>
        <taxon>Bacteria</taxon>
        <taxon>Pseudomonadati</taxon>
        <taxon>Pseudomonadota</taxon>
        <taxon>Alphaproteobacteria</taxon>
        <taxon>Rhodobacterales</taxon>
        <taxon>Roseobacteraceae</taxon>
        <taxon>Ruegeria</taxon>
    </lineage>
</organism>
<dbReference type="RefSeq" id="WP_010440225.1">
    <property type="nucleotide sequence ID" value="NZ_AEYW01000006.1"/>
</dbReference>
<feature type="domain" description="Methyltransferase" evidence="1">
    <location>
        <begin position="47"/>
        <end position="159"/>
    </location>
</feature>
<keyword evidence="3" id="KW-1185">Reference proteome</keyword>
<protein>
    <submittedName>
        <fullName evidence="2">Methyltransferase family protein</fullName>
    </submittedName>
</protein>
<reference evidence="2 3" key="1">
    <citation type="submission" date="2018-10" db="EMBL/GenBank/DDBJ databases">
        <title>Genomic Encyclopedia of Archaeal and Bacterial Type Strains, Phase II (KMG-II): from individual species to whole genera.</title>
        <authorList>
            <person name="Goeker M."/>
        </authorList>
    </citation>
    <scope>NUCLEOTIDE SEQUENCE [LARGE SCALE GENOMIC DNA]</scope>
    <source>
        <strain evidence="2 3">DSM 29317</strain>
    </source>
</reference>
<evidence type="ECO:0000313" key="3">
    <source>
        <dbReference type="Proteomes" id="UP000271700"/>
    </source>
</evidence>
<evidence type="ECO:0000259" key="1">
    <source>
        <dbReference type="Pfam" id="PF13847"/>
    </source>
</evidence>
<dbReference type="SUPFAM" id="SSF53335">
    <property type="entry name" value="S-adenosyl-L-methionine-dependent methyltransferases"/>
    <property type="match status" value="1"/>
</dbReference>
<keyword evidence="2" id="KW-0808">Transferase</keyword>
<keyword evidence="2" id="KW-0489">Methyltransferase</keyword>
<dbReference type="Proteomes" id="UP000271700">
    <property type="component" value="Unassembled WGS sequence"/>
</dbReference>
<dbReference type="AlphaFoldDB" id="A0A497ZSA6"/>
<name>A0A497ZSA6_9RHOB</name>
<dbReference type="PANTHER" id="PTHR43861">
    <property type="entry name" value="TRANS-ACONITATE 2-METHYLTRANSFERASE-RELATED"/>
    <property type="match status" value="1"/>
</dbReference>
<dbReference type="InterPro" id="IPR025714">
    <property type="entry name" value="Methyltranfer_dom"/>
</dbReference>
<dbReference type="GO" id="GO:0032259">
    <property type="term" value="P:methylation"/>
    <property type="evidence" value="ECO:0007669"/>
    <property type="project" value="UniProtKB-KW"/>
</dbReference>
<dbReference type="CDD" id="cd02440">
    <property type="entry name" value="AdoMet_MTases"/>
    <property type="match status" value="1"/>
</dbReference>
<dbReference type="PANTHER" id="PTHR43861:SF1">
    <property type="entry name" value="TRANS-ACONITATE 2-METHYLTRANSFERASE"/>
    <property type="match status" value="1"/>
</dbReference>
<evidence type="ECO:0000313" key="2">
    <source>
        <dbReference type="EMBL" id="RLK10662.1"/>
    </source>
</evidence>
<dbReference type="Gene3D" id="3.40.50.150">
    <property type="entry name" value="Vaccinia Virus protein VP39"/>
    <property type="match status" value="1"/>
</dbReference>
<proteinExistence type="predicted"/>
<dbReference type="InterPro" id="IPR029063">
    <property type="entry name" value="SAM-dependent_MTases_sf"/>
</dbReference>
<gene>
    <name evidence="2" type="ORF">CLV75_0640</name>
</gene>
<dbReference type="Pfam" id="PF13847">
    <property type="entry name" value="Methyltransf_31"/>
    <property type="match status" value="1"/>
</dbReference>
<sequence>MLTINGDQEEFWGKSEMGTRWLTFEDQLDHLFAPVLDLVFDRATLAEGMRVIDIGCGTGASALRAAQQVGPKGHVLGIDISEQFLERARMRADEAKLDNLDFTYADAQIAELSSGGFDAMISRFGVMFFTDPVAAFANMARALKPGGQITFAAWGGLSENPWFKIPHVAAVKRLGQPPKVDRNAPGPLAFHDRDRVSNLMAQAGLNDIRVEAVPLALTAPASVEDAALLCTRVGPAARVIAHFKGTQEDVDAVVRDVAEEFDAFQTSKGVQVPAVINLLQARVSS</sequence>